<dbReference type="Proteomes" id="UP000631114">
    <property type="component" value="Unassembled WGS sequence"/>
</dbReference>
<proteinExistence type="predicted"/>
<evidence type="ECO:0000313" key="3">
    <source>
        <dbReference type="Proteomes" id="UP000631114"/>
    </source>
</evidence>
<sequence>MEYEKGLEKISLRPLDLSDVDDLMVWVTDDRVSRFCRWETYTCREDAVDYMKNIVMPHPWFRAICLDNRPVGAISVEPNSGGDRCRGELGYVLASKYWGQGIATQAVKLVVDCIFKEWPYLERLEGLVDVQNMGSGRVLEKAGFQKEGVLRKYCILKGSTRDMVLKIQLGHWAAVWEYLIWPDGRPSLRDYVSVLITSNAPGHGYLLIYPLIIHVYCSSSDPFFNFFCKANMKKTNNIKDILTQYSNATGQENNFKVVPIYAMGMYALPNRIQEKLDKISRDFGWNGSADSHAWHTLRSAGTNCVKPRYMVDWGS</sequence>
<dbReference type="InterPro" id="IPR016181">
    <property type="entry name" value="Acyl_CoA_acyltransferase"/>
</dbReference>
<dbReference type="AlphaFoldDB" id="A0A835LRR7"/>
<organism evidence="2 3">
    <name type="scientific">Coptis chinensis</name>
    <dbReference type="NCBI Taxonomy" id="261450"/>
    <lineage>
        <taxon>Eukaryota</taxon>
        <taxon>Viridiplantae</taxon>
        <taxon>Streptophyta</taxon>
        <taxon>Embryophyta</taxon>
        <taxon>Tracheophyta</taxon>
        <taxon>Spermatophyta</taxon>
        <taxon>Magnoliopsida</taxon>
        <taxon>Ranunculales</taxon>
        <taxon>Ranunculaceae</taxon>
        <taxon>Coptidoideae</taxon>
        <taxon>Coptis</taxon>
    </lineage>
</organism>
<evidence type="ECO:0000259" key="1">
    <source>
        <dbReference type="PROSITE" id="PS51186"/>
    </source>
</evidence>
<dbReference type="Gene3D" id="3.40.630.30">
    <property type="match status" value="1"/>
</dbReference>
<comment type="caution">
    <text evidence="2">The sequence shown here is derived from an EMBL/GenBank/DDBJ whole genome shotgun (WGS) entry which is preliminary data.</text>
</comment>
<dbReference type="SUPFAM" id="SSF55729">
    <property type="entry name" value="Acyl-CoA N-acyltransferases (Nat)"/>
    <property type="match status" value="1"/>
</dbReference>
<evidence type="ECO:0000313" key="2">
    <source>
        <dbReference type="EMBL" id="KAF9605095.1"/>
    </source>
</evidence>
<dbReference type="OrthoDB" id="630895at2759"/>
<feature type="domain" description="N-acetyltransferase" evidence="1">
    <location>
        <begin position="10"/>
        <end position="168"/>
    </location>
</feature>
<dbReference type="CDD" id="cd04301">
    <property type="entry name" value="NAT_SF"/>
    <property type="match status" value="1"/>
</dbReference>
<dbReference type="PANTHER" id="PTHR46067:SF27">
    <property type="entry name" value="ACYL-COA N-ACYLTRANSFERASES (NAT) SUPERFAMILY PROTEIN"/>
    <property type="match status" value="1"/>
</dbReference>
<accession>A0A835LRR7</accession>
<dbReference type="GO" id="GO:0016747">
    <property type="term" value="F:acyltransferase activity, transferring groups other than amino-acyl groups"/>
    <property type="evidence" value="ECO:0007669"/>
    <property type="project" value="InterPro"/>
</dbReference>
<name>A0A835LRR7_9MAGN</name>
<gene>
    <name evidence="2" type="ORF">IFM89_013765</name>
</gene>
<dbReference type="PANTHER" id="PTHR46067">
    <property type="entry name" value="ACYL-COA N-ACYLTRANSFERASES (NAT) SUPERFAMILY PROTEIN"/>
    <property type="match status" value="1"/>
</dbReference>
<keyword evidence="3" id="KW-1185">Reference proteome</keyword>
<reference evidence="2 3" key="1">
    <citation type="submission" date="2020-10" db="EMBL/GenBank/DDBJ databases">
        <title>The Coptis chinensis genome and diversification of protoberbering-type alkaloids.</title>
        <authorList>
            <person name="Wang B."/>
            <person name="Shu S."/>
            <person name="Song C."/>
            <person name="Liu Y."/>
        </authorList>
    </citation>
    <scope>NUCLEOTIDE SEQUENCE [LARGE SCALE GENOMIC DNA]</scope>
    <source>
        <strain evidence="2">HL-2020</strain>
        <tissue evidence="2">Leaf</tissue>
    </source>
</reference>
<dbReference type="InterPro" id="IPR000182">
    <property type="entry name" value="GNAT_dom"/>
</dbReference>
<dbReference type="PROSITE" id="PS51186">
    <property type="entry name" value="GNAT"/>
    <property type="match status" value="1"/>
</dbReference>
<protein>
    <recommendedName>
        <fullName evidence="1">N-acetyltransferase domain-containing protein</fullName>
    </recommendedName>
</protein>
<dbReference type="Pfam" id="PF13302">
    <property type="entry name" value="Acetyltransf_3"/>
    <property type="match status" value="1"/>
</dbReference>
<dbReference type="EMBL" id="JADFTS010000005">
    <property type="protein sequence ID" value="KAF9605095.1"/>
    <property type="molecule type" value="Genomic_DNA"/>
</dbReference>